<gene>
    <name evidence="1" type="ORF">OFUS_LOCUS4030</name>
</gene>
<name>A0A8J1XL40_OWEFU</name>
<dbReference type="EMBL" id="CAIIXF020000002">
    <property type="protein sequence ID" value="CAH1776901.1"/>
    <property type="molecule type" value="Genomic_DNA"/>
</dbReference>
<evidence type="ECO:0000313" key="1">
    <source>
        <dbReference type="EMBL" id="CAH1776901.1"/>
    </source>
</evidence>
<sequence>MEFEDGESQSGTAKANESLVDIQQLEARKDAIKRIISTHTSDNELRAFMTNRAMETKLERRIKLLDREEKLIEQRFIHNERLVKARSKELMGAPRAKSAVVLPRKEISTTNGRQQKRRYSVTFPLDAKTFTLTSLPKQFEDNQTRDKSTPTERIDKVLQQKKINKVKRTKTSVYLHHQHNAMFPTVNAKNGSNDIQDLVKHFVEHQIDFNTTCPVPDKIKTQSEESRFQQSVLMKETKSVRLSKCKSYALRSLNRQKLTDRDLPDTKSKEGHILKDKSLRSKDLRKQGTTDLPNNIGRSILSKIVPNEEKNLEPMRDLSKYQILLDANRPREIYLKDLYIDGSTYSRGSSACDRSRSSSGRMSRTVQWANKCMAKFDDTKE</sequence>
<accession>A0A8J1XL40</accession>
<evidence type="ECO:0000313" key="2">
    <source>
        <dbReference type="Proteomes" id="UP000749559"/>
    </source>
</evidence>
<reference evidence="1" key="1">
    <citation type="submission" date="2022-03" db="EMBL/GenBank/DDBJ databases">
        <authorList>
            <person name="Martin C."/>
        </authorList>
    </citation>
    <scope>NUCLEOTIDE SEQUENCE</scope>
</reference>
<dbReference type="Proteomes" id="UP000749559">
    <property type="component" value="Unassembled WGS sequence"/>
</dbReference>
<protein>
    <submittedName>
        <fullName evidence="1">Uncharacterized protein</fullName>
    </submittedName>
</protein>
<comment type="caution">
    <text evidence="1">The sequence shown here is derived from an EMBL/GenBank/DDBJ whole genome shotgun (WGS) entry which is preliminary data.</text>
</comment>
<dbReference type="AlphaFoldDB" id="A0A8J1XL40"/>
<proteinExistence type="predicted"/>
<keyword evidence="2" id="KW-1185">Reference proteome</keyword>
<organism evidence="1 2">
    <name type="scientific">Owenia fusiformis</name>
    <name type="common">Polychaete worm</name>
    <dbReference type="NCBI Taxonomy" id="6347"/>
    <lineage>
        <taxon>Eukaryota</taxon>
        <taxon>Metazoa</taxon>
        <taxon>Spiralia</taxon>
        <taxon>Lophotrochozoa</taxon>
        <taxon>Annelida</taxon>
        <taxon>Polychaeta</taxon>
        <taxon>Sedentaria</taxon>
        <taxon>Canalipalpata</taxon>
        <taxon>Sabellida</taxon>
        <taxon>Oweniida</taxon>
        <taxon>Oweniidae</taxon>
        <taxon>Owenia</taxon>
    </lineage>
</organism>